<sequence length="84" mass="9599">MRNHPLSNCFSQAVTCLFHPFGPYSQRKQESGFSGGLRGRAYLSLASFRFVYHSHRDRSGRGNLGLAIHYQRESQATNHRTDID</sequence>
<accession>A0A7J6V1Y9</accession>
<dbReference type="Proteomes" id="UP000554482">
    <property type="component" value="Unassembled WGS sequence"/>
</dbReference>
<dbReference type="EMBL" id="JABWDY010039552">
    <property type="protein sequence ID" value="KAF5178821.1"/>
    <property type="molecule type" value="Genomic_DNA"/>
</dbReference>
<keyword evidence="2" id="KW-1185">Reference proteome</keyword>
<gene>
    <name evidence="1" type="ORF">FRX31_031592</name>
</gene>
<proteinExistence type="predicted"/>
<protein>
    <submittedName>
        <fullName evidence="1">Uncharacterized protein</fullName>
    </submittedName>
</protein>
<organism evidence="1 2">
    <name type="scientific">Thalictrum thalictroides</name>
    <name type="common">Rue-anemone</name>
    <name type="synonym">Anemone thalictroides</name>
    <dbReference type="NCBI Taxonomy" id="46969"/>
    <lineage>
        <taxon>Eukaryota</taxon>
        <taxon>Viridiplantae</taxon>
        <taxon>Streptophyta</taxon>
        <taxon>Embryophyta</taxon>
        <taxon>Tracheophyta</taxon>
        <taxon>Spermatophyta</taxon>
        <taxon>Magnoliopsida</taxon>
        <taxon>Ranunculales</taxon>
        <taxon>Ranunculaceae</taxon>
        <taxon>Thalictroideae</taxon>
        <taxon>Thalictrum</taxon>
    </lineage>
</organism>
<evidence type="ECO:0000313" key="2">
    <source>
        <dbReference type="Proteomes" id="UP000554482"/>
    </source>
</evidence>
<evidence type="ECO:0000313" key="1">
    <source>
        <dbReference type="EMBL" id="KAF5178821.1"/>
    </source>
</evidence>
<reference evidence="1 2" key="1">
    <citation type="submission" date="2020-06" db="EMBL/GenBank/DDBJ databases">
        <title>Transcriptomic and genomic resources for Thalictrum thalictroides and T. hernandezii: Facilitating candidate gene discovery in an emerging model plant lineage.</title>
        <authorList>
            <person name="Arias T."/>
            <person name="Riano-Pachon D.M."/>
            <person name="Di Stilio V.S."/>
        </authorList>
    </citation>
    <scope>NUCLEOTIDE SEQUENCE [LARGE SCALE GENOMIC DNA]</scope>
    <source>
        <strain evidence="2">cv. WT478/WT964</strain>
        <tissue evidence="1">Leaves</tissue>
    </source>
</reference>
<comment type="caution">
    <text evidence="1">The sequence shown here is derived from an EMBL/GenBank/DDBJ whole genome shotgun (WGS) entry which is preliminary data.</text>
</comment>
<name>A0A7J6V1Y9_THATH</name>
<dbReference type="AlphaFoldDB" id="A0A7J6V1Y9"/>